<keyword evidence="4" id="KW-0418">Kinase</keyword>
<feature type="binding site" evidence="3">
    <location>
        <position position="63"/>
    </location>
    <ligand>
        <name>ATP</name>
        <dbReference type="ChEBI" id="CHEBI:30616"/>
    </ligand>
</feature>
<protein>
    <recommendedName>
        <fullName evidence="5">Protein kinase domain-containing protein</fullName>
    </recommendedName>
</protein>
<evidence type="ECO:0000313" key="6">
    <source>
        <dbReference type="EMBL" id="KAF1749529.1"/>
    </source>
</evidence>
<reference evidence="6 7" key="1">
    <citation type="submission" date="2019-12" db="EMBL/GenBank/DDBJ databases">
        <title>Chromosome-level assembly of the Caenorhabditis remanei genome.</title>
        <authorList>
            <person name="Teterina A.A."/>
            <person name="Willis J.H."/>
            <person name="Phillips P.C."/>
        </authorList>
    </citation>
    <scope>NUCLEOTIDE SEQUENCE [LARGE SCALE GENOMIC DNA]</scope>
    <source>
        <strain evidence="6 7">PX506</strain>
        <tissue evidence="6">Whole organism</tissue>
    </source>
</reference>
<dbReference type="CTD" id="78777994"/>
<dbReference type="PROSITE" id="PS00107">
    <property type="entry name" value="PROTEIN_KINASE_ATP"/>
    <property type="match status" value="1"/>
</dbReference>
<dbReference type="PROSITE" id="PS00108">
    <property type="entry name" value="PROTEIN_KINASE_ST"/>
    <property type="match status" value="1"/>
</dbReference>
<gene>
    <name evidence="6" type="ORF">GCK72_025997</name>
</gene>
<dbReference type="PANTHER" id="PTHR24345">
    <property type="entry name" value="SERINE/THREONINE-PROTEIN KINASE PLK"/>
    <property type="match status" value="1"/>
</dbReference>
<feature type="domain" description="Protein kinase" evidence="5">
    <location>
        <begin position="32"/>
        <end position="273"/>
    </location>
</feature>
<evidence type="ECO:0000313" key="7">
    <source>
        <dbReference type="Proteomes" id="UP000483820"/>
    </source>
</evidence>
<comment type="similarity">
    <text evidence="4">Belongs to the protein kinase superfamily.</text>
</comment>
<dbReference type="RefSeq" id="XP_053580169.1">
    <property type="nucleotide sequence ID" value="XM_053736603.1"/>
</dbReference>
<accession>A0A6A5G4W6</accession>
<keyword evidence="1 3" id="KW-0547">Nucleotide-binding</keyword>
<dbReference type="InterPro" id="IPR008271">
    <property type="entry name" value="Ser/Thr_kinase_AS"/>
</dbReference>
<dbReference type="AlphaFoldDB" id="A0A6A5G4W6"/>
<proteinExistence type="inferred from homology"/>
<dbReference type="Proteomes" id="UP000483820">
    <property type="component" value="Chromosome X"/>
</dbReference>
<dbReference type="GO" id="GO:0004674">
    <property type="term" value="F:protein serine/threonine kinase activity"/>
    <property type="evidence" value="ECO:0007669"/>
    <property type="project" value="UniProtKB-KW"/>
</dbReference>
<dbReference type="KEGG" id="crq:GCK72_025997"/>
<dbReference type="GeneID" id="78777994"/>
<sequence length="325" mass="37172">MSEQSKSDNSQDFSDPMKETKVNAEVAGQMGFDHLKFLGSGSFASVSLVKKKTPTASHPVVMKRVSLESNSEIEFDIHRSLSVEKHPHIIRMFSWTECDPYAVMLLEFANNNDLREHIEKGVKYVHDKWVCHRDLKPENLLVSNGKLKIGDFGLACTYKNESGPFKVLPGYGTEETFSPENFGQTPVDGPPLDIWAMGIVLVDMCCNDIPWDTAQRSDPEFDGFCRDPRWSCDAFERIEKEKDPRIMCLVRKMLLIDVSKRVTMDKILEDEWFQNDGAQRAKPQIHVPVQVAQKRKTYEEKFMEEVMASPAKRTRGHKDVCMCCQ</sequence>
<dbReference type="SUPFAM" id="SSF56112">
    <property type="entry name" value="Protein kinase-like (PK-like)"/>
    <property type="match status" value="1"/>
</dbReference>
<dbReference type="InterPro" id="IPR000719">
    <property type="entry name" value="Prot_kinase_dom"/>
</dbReference>
<keyword evidence="4" id="KW-0723">Serine/threonine-protein kinase</keyword>
<evidence type="ECO:0000259" key="5">
    <source>
        <dbReference type="PROSITE" id="PS50011"/>
    </source>
</evidence>
<organism evidence="6 7">
    <name type="scientific">Caenorhabditis remanei</name>
    <name type="common">Caenorhabditis vulgaris</name>
    <dbReference type="NCBI Taxonomy" id="31234"/>
    <lineage>
        <taxon>Eukaryota</taxon>
        <taxon>Metazoa</taxon>
        <taxon>Ecdysozoa</taxon>
        <taxon>Nematoda</taxon>
        <taxon>Chromadorea</taxon>
        <taxon>Rhabditida</taxon>
        <taxon>Rhabditina</taxon>
        <taxon>Rhabditomorpha</taxon>
        <taxon>Rhabditoidea</taxon>
        <taxon>Rhabditidae</taxon>
        <taxon>Peloderinae</taxon>
        <taxon>Caenorhabditis</taxon>
    </lineage>
</organism>
<keyword evidence="4" id="KW-0808">Transferase</keyword>
<dbReference type="Pfam" id="PF00069">
    <property type="entry name" value="Pkinase"/>
    <property type="match status" value="1"/>
</dbReference>
<dbReference type="InterPro" id="IPR017441">
    <property type="entry name" value="Protein_kinase_ATP_BS"/>
</dbReference>
<evidence type="ECO:0000256" key="2">
    <source>
        <dbReference type="ARBA" id="ARBA00022840"/>
    </source>
</evidence>
<evidence type="ECO:0000256" key="1">
    <source>
        <dbReference type="ARBA" id="ARBA00022741"/>
    </source>
</evidence>
<dbReference type="GO" id="GO:0005634">
    <property type="term" value="C:nucleus"/>
    <property type="evidence" value="ECO:0007669"/>
    <property type="project" value="TreeGrafter"/>
</dbReference>
<dbReference type="InterPro" id="IPR011009">
    <property type="entry name" value="Kinase-like_dom_sf"/>
</dbReference>
<evidence type="ECO:0000256" key="4">
    <source>
        <dbReference type="RuleBase" id="RU000304"/>
    </source>
</evidence>
<comment type="caution">
    <text evidence="6">The sequence shown here is derived from an EMBL/GenBank/DDBJ whole genome shotgun (WGS) entry which is preliminary data.</text>
</comment>
<dbReference type="Gene3D" id="1.10.510.10">
    <property type="entry name" value="Transferase(Phosphotransferase) domain 1"/>
    <property type="match status" value="1"/>
</dbReference>
<name>A0A6A5G4W6_CAERE</name>
<keyword evidence="2 3" id="KW-0067">ATP-binding</keyword>
<evidence type="ECO:0000256" key="3">
    <source>
        <dbReference type="PROSITE-ProRule" id="PRU10141"/>
    </source>
</evidence>
<dbReference type="EMBL" id="WUAV01000006">
    <property type="protein sequence ID" value="KAF1749529.1"/>
    <property type="molecule type" value="Genomic_DNA"/>
</dbReference>
<dbReference type="PROSITE" id="PS50011">
    <property type="entry name" value="PROTEIN_KINASE_DOM"/>
    <property type="match status" value="1"/>
</dbReference>
<dbReference type="SMART" id="SM00220">
    <property type="entry name" value="S_TKc"/>
    <property type="match status" value="1"/>
</dbReference>
<dbReference type="GO" id="GO:0005524">
    <property type="term" value="F:ATP binding"/>
    <property type="evidence" value="ECO:0007669"/>
    <property type="project" value="UniProtKB-UniRule"/>
</dbReference>